<dbReference type="InterPro" id="IPR043502">
    <property type="entry name" value="DNA/RNA_pol_sf"/>
</dbReference>
<dbReference type="InterPro" id="IPR000477">
    <property type="entry name" value="RT_dom"/>
</dbReference>
<dbReference type="Gramene" id="evm.model.09.1159">
    <property type="protein sequence ID" value="cds.evm.model.09.1159"/>
    <property type="gene ID" value="evm.TU.09.1159"/>
</dbReference>
<protein>
    <recommendedName>
        <fullName evidence="1">Reverse transcriptase domain-containing protein</fullName>
    </recommendedName>
</protein>
<dbReference type="PANTHER" id="PTHR31635:SF196">
    <property type="entry name" value="REVERSE TRANSCRIPTASE DOMAIN-CONTAINING PROTEIN-RELATED"/>
    <property type="match status" value="1"/>
</dbReference>
<proteinExistence type="predicted"/>
<accession>A0A803QDJ6</accession>
<feature type="domain" description="Reverse transcriptase" evidence="1">
    <location>
        <begin position="1"/>
        <end position="173"/>
    </location>
</feature>
<reference evidence="2" key="1">
    <citation type="submission" date="2018-11" db="EMBL/GenBank/DDBJ databases">
        <authorList>
            <person name="Grassa J C."/>
        </authorList>
    </citation>
    <scope>NUCLEOTIDE SEQUENCE [LARGE SCALE GENOMIC DNA]</scope>
</reference>
<sequence>MAIKTDMSKAYDRLEWSFYLRVLKANGFNEHVCTLIMNCVTSVSYSILLNGAPLAPFNPKRGLRQDDLLSPFLYIMYSEVLLKLIIKAKSRGDLTGVKVSRNAIPITHLFYADDAIFFCKANLQNVVAFTDCITKYEKWSGQMVNKQKSGLDFSPNTQLRSKEEQKNMLEMNLLGHNEKHLGNPFFFTARKRRDFQFLREKIIACLEG</sequence>
<dbReference type="EnsemblPlants" id="evm.model.09.1159">
    <property type="protein sequence ID" value="cds.evm.model.09.1159"/>
    <property type="gene ID" value="evm.TU.09.1159"/>
</dbReference>
<evidence type="ECO:0000313" key="2">
    <source>
        <dbReference type="EnsemblPlants" id="cds.evm.model.09.1159"/>
    </source>
</evidence>
<dbReference type="Proteomes" id="UP000596661">
    <property type="component" value="Chromosome 9"/>
</dbReference>
<dbReference type="SUPFAM" id="SSF56672">
    <property type="entry name" value="DNA/RNA polymerases"/>
    <property type="match status" value="1"/>
</dbReference>
<evidence type="ECO:0000259" key="1">
    <source>
        <dbReference type="PROSITE" id="PS50878"/>
    </source>
</evidence>
<dbReference type="AlphaFoldDB" id="A0A803QDJ6"/>
<dbReference type="EMBL" id="UZAU01000754">
    <property type="status" value="NOT_ANNOTATED_CDS"/>
    <property type="molecule type" value="Genomic_DNA"/>
</dbReference>
<keyword evidence="3" id="KW-1185">Reference proteome</keyword>
<dbReference type="PANTHER" id="PTHR31635">
    <property type="entry name" value="REVERSE TRANSCRIPTASE DOMAIN-CONTAINING PROTEIN-RELATED"/>
    <property type="match status" value="1"/>
</dbReference>
<dbReference type="Pfam" id="PF00078">
    <property type="entry name" value="RVT_1"/>
    <property type="match status" value="1"/>
</dbReference>
<dbReference type="PROSITE" id="PS50878">
    <property type="entry name" value="RT_POL"/>
    <property type="match status" value="1"/>
</dbReference>
<dbReference type="OMA" id="WISRIKF"/>
<name>A0A803QDJ6_CANSA</name>
<evidence type="ECO:0000313" key="3">
    <source>
        <dbReference type="Proteomes" id="UP000596661"/>
    </source>
</evidence>
<organism evidence="2 3">
    <name type="scientific">Cannabis sativa</name>
    <name type="common">Hemp</name>
    <name type="synonym">Marijuana</name>
    <dbReference type="NCBI Taxonomy" id="3483"/>
    <lineage>
        <taxon>Eukaryota</taxon>
        <taxon>Viridiplantae</taxon>
        <taxon>Streptophyta</taxon>
        <taxon>Embryophyta</taxon>
        <taxon>Tracheophyta</taxon>
        <taxon>Spermatophyta</taxon>
        <taxon>Magnoliopsida</taxon>
        <taxon>eudicotyledons</taxon>
        <taxon>Gunneridae</taxon>
        <taxon>Pentapetalae</taxon>
        <taxon>rosids</taxon>
        <taxon>fabids</taxon>
        <taxon>Rosales</taxon>
        <taxon>Cannabaceae</taxon>
        <taxon>Cannabis</taxon>
    </lineage>
</organism>
<reference evidence="2" key="2">
    <citation type="submission" date="2021-03" db="UniProtKB">
        <authorList>
            <consortium name="EnsemblPlants"/>
        </authorList>
    </citation>
    <scope>IDENTIFICATION</scope>
</reference>